<comment type="caution">
    <text evidence="8">The sequence shown here is derived from an EMBL/GenBank/DDBJ whole genome shotgun (WGS) entry which is preliminary data.</text>
</comment>
<dbReference type="SUPFAM" id="SSF74653">
    <property type="entry name" value="TolA/TonB C-terminal domain"/>
    <property type="match status" value="1"/>
</dbReference>
<feature type="compositionally biased region" description="Polar residues" evidence="5">
    <location>
        <begin position="322"/>
        <end position="331"/>
    </location>
</feature>
<reference evidence="8 9" key="1">
    <citation type="submission" date="2020-08" db="EMBL/GenBank/DDBJ databases">
        <title>Genomic Encyclopedia of Type Strains, Phase IV (KMG-IV): sequencing the most valuable type-strain genomes for metagenomic binning, comparative biology and taxonomic classification.</title>
        <authorList>
            <person name="Goeker M."/>
        </authorList>
    </citation>
    <scope>NUCLEOTIDE SEQUENCE [LARGE SCALE GENOMIC DNA]</scope>
    <source>
        <strain evidence="8 9">DSM 102238</strain>
    </source>
</reference>
<evidence type="ECO:0000256" key="5">
    <source>
        <dbReference type="SAM" id="MobiDB-lite"/>
    </source>
</evidence>
<dbReference type="InterPro" id="IPR037682">
    <property type="entry name" value="TonB_C"/>
</dbReference>
<evidence type="ECO:0000256" key="2">
    <source>
        <dbReference type="ARBA" id="ARBA00022692"/>
    </source>
</evidence>
<dbReference type="NCBIfam" id="TIGR01352">
    <property type="entry name" value="tonB_Cterm"/>
    <property type="match status" value="1"/>
</dbReference>
<feature type="compositionally biased region" description="Low complexity" evidence="5">
    <location>
        <begin position="226"/>
        <end position="242"/>
    </location>
</feature>
<feature type="compositionally biased region" description="Pro residues" evidence="5">
    <location>
        <begin position="84"/>
        <end position="163"/>
    </location>
</feature>
<dbReference type="AlphaFoldDB" id="A0A7W6H284"/>
<evidence type="ECO:0000256" key="6">
    <source>
        <dbReference type="SAM" id="Phobius"/>
    </source>
</evidence>
<evidence type="ECO:0000313" key="8">
    <source>
        <dbReference type="EMBL" id="MBB3996766.1"/>
    </source>
</evidence>
<sequence length="331" mass="35223">MTLANPQDWEKPDGWFGGLHWGVAALVVVSLHAAGAWFFVQMPPVAAPPQGVPEAPILIDLAPPEQSAPAAPAVEAPPTEAEPEPAPPEPTAEPEPLPEPVTPPPPEPPPPEPAPPEPVVPPEPEPLPPEPVVPEPVVPEPPEPLPPEPVIPEPPPEVLPPVLPVTEQQADAVINAPVPRARPAPPRPPERAVTERRRPPPERRETPVRREARPRVERKTAPPPSRASTAKAAAEASQGAKSRVSANDEQRWRAQINARVRRFRRSVQGSGTAQVTFRVTTSGAATGIRLSSSSGNAIVDQAAVSVIQRASPFPPHPDGEATNVTIPFNYK</sequence>
<dbReference type="Pfam" id="PF13103">
    <property type="entry name" value="TonB_2"/>
    <property type="match status" value="1"/>
</dbReference>
<dbReference type="GO" id="GO:0055085">
    <property type="term" value="P:transmembrane transport"/>
    <property type="evidence" value="ECO:0007669"/>
    <property type="project" value="InterPro"/>
</dbReference>
<feature type="compositionally biased region" description="Basic and acidic residues" evidence="5">
    <location>
        <begin position="188"/>
        <end position="220"/>
    </location>
</feature>
<accession>A0A7W6H284</accession>
<evidence type="ECO:0000256" key="1">
    <source>
        <dbReference type="ARBA" id="ARBA00004167"/>
    </source>
</evidence>
<dbReference type="GO" id="GO:0016020">
    <property type="term" value="C:membrane"/>
    <property type="evidence" value="ECO:0007669"/>
    <property type="project" value="UniProtKB-SubCell"/>
</dbReference>
<name>A0A7W6H284_9HYPH</name>
<evidence type="ECO:0000256" key="4">
    <source>
        <dbReference type="ARBA" id="ARBA00023136"/>
    </source>
</evidence>
<keyword evidence="9" id="KW-1185">Reference proteome</keyword>
<dbReference type="PRINTS" id="PR00021">
    <property type="entry name" value="PRORICH"/>
</dbReference>
<proteinExistence type="predicted"/>
<dbReference type="RefSeq" id="WP_183197657.1">
    <property type="nucleotide sequence ID" value="NZ_JACIEK010000001.1"/>
</dbReference>
<dbReference type="PROSITE" id="PS52015">
    <property type="entry name" value="TONB_CTD"/>
    <property type="match status" value="1"/>
</dbReference>
<organism evidence="8 9">
    <name type="scientific">Aureimonas pseudogalii</name>
    <dbReference type="NCBI Taxonomy" id="1744844"/>
    <lineage>
        <taxon>Bacteria</taxon>
        <taxon>Pseudomonadati</taxon>
        <taxon>Pseudomonadota</taxon>
        <taxon>Alphaproteobacteria</taxon>
        <taxon>Hyphomicrobiales</taxon>
        <taxon>Aurantimonadaceae</taxon>
        <taxon>Aureimonas</taxon>
    </lineage>
</organism>
<feature type="domain" description="TonB C-terminal" evidence="7">
    <location>
        <begin position="245"/>
        <end position="331"/>
    </location>
</feature>
<feature type="region of interest" description="Disordered" evidence="5">
    <location>
        <begin position="310"/>
        <end position="331"/>
    </location>
</feature>
<keyword evidence="3 6" id="KW-1133">Transmembrane helix</keyword>
<feature type="region of interest" description="Disordered" evidence="5">
    <location>
        <begin position="60"/>
        <end position="250"/>
    </location>
</feature>
<dbReference type="Gene3D" id="3.30.1150.10">
    <property type="match status" value="1"/>
</dbReference>
<feature type="transmembrane region" description="Helical" evidence="6">
    <location>
        <begin position="20"/>
        <end position="40"/>
    </location>
</feature>
<evidence type="ECO:0000256" key="3">
    <source>
        <dbReference type="ARBA" id="ARBA00022989"/>
    </source>
</evidence>
<feature type="compositionally biased region" description="Low complexity" evidence="5">
    <location>
        <begin position="61"/>
        <end position="79"/>
    </location>
</feature>
<gene>
    <name evidence="8" type="ORF">GGR04_000587</name>
</gene>
<comment type="subcellular location">
    <subcellularLocation>
        <location evidence="1">Membrane</location>
        <topology evidence="1">Single-pass membrane protein</topology>
    </subcellularLocation>
</comment>
<keyword evidence="4 6" id="KW-0472">Membrane</keyword>
<dbReference type="InterPro" id="IPR006260">
    <property type="entry name" value="TonB/TolA_C"/>
</dbReference>
<evidence type="ECO:0000259" key="7">
    <source>
        <dbReference type="PROSITE" id="PS52015"/>
    </source>
</evidence>
<keyword evidence="2 6" id="KW-0812">Transmembrane</keyword>
<evidence type="ECO:0000313" key="9">
    <source>
        <dbReference type="Proteomes" id="UP000542776"/>
    </source>
</evidence>
<protein>
    <submittedName>
        <fullName evidence="8">Protein TonB</fullName>
    </submittedName>
</protein>
<dbReference type="Proteomes" id="UP000542776">
    <property type="component" value="Unassembled WGS sequence"/>
</dbReference>
<dbReference type="EMBL" id="JACIEK010000001">
    <property type="protein sequence ID" value="MBB3996766.1"/>
    <property type="molecule type" value="Genomic_DNA"/>
</dbReference>